<comment type="caution">
    <text evidence="1">The sequence shown here is derived from an EMBL/GenBank/DDBJ whole genome shotgun (WGS) entry which is preliminary data.</text>
</comment>
<dbReference type="PATRIC" id="fig|28092.6.peg.4090"/>
<protein>
    <recommendedName>
        <fullName evidence="3">Antitoxin MazE</fullName>
    </recommendedName>
</protein>
<dbReference type="InterPro" id="IPR021558">
    <property type="entry name" value="MazE-like"/>
</dbReference>
<dbReference type="AlphaFoldDB" id="A0A0F5JXN5"/>
<keyword evidence="2" id="KW-1185">Reference proteome</keyword>
<dbReference type="RefSeq" id="WP_046153498.1">
    <property type="nucleotide sequence ID" value="NZ_CADFGU010000013.1"/>
</dbReference>
<proteinExistence type="predicted"/>
<gene>
    <name evidence="1" type="ORF">WM40_17375</name>
</gene>
<evidence type="ECO:0008006" key="3">
    <source>
        <dbReference type="Google" id="ProtNLM"/>
    </source>
</evidence>
<dbReference type="STRING" id="28092.WM40_17375"/>
<evidence type="ECO:0000313" key="1">
    <source>
        <dbReference type="EMBL" id="KKB62409.1"/>
    </source>
</evidence>
<sequence length="69" mass="8012">MLTTLNDRVRAHRRNLRAFGLRPIQIWVPDTRPAGFAEECIRQSQVVAHSTSEQELTEFVESASEDEWE</sequence>
<evidence type="ECO:0000313" key="2">
    <source>
        <dbReference type="Proteomes" id="UP000033618"/>
    </source>
</evidence>
<dbReference type="OrthoDB" id="3734119at2"/>
<dbReference type="EMBL" id="LAQU01000020">
    <property type="protein sequence ID" value="KKB62409.1"/>
    <property type="molecule type" value="Genomic_DNA"/>
</dbReference>
<dbReference type="Proteomes" id="UP000033618">
    <property type="component" value="Unassembled WGS sequence"/>
</dbReference>
<organism evidence="1 2">
    <name type="scientific">Robbsia andropogonis</name>
    <dbReference type="NCBI Taxonomy" id="28092"/>
    <lineage>
        <taxon>Bacteria</taxon>
        <taxon>Pseudomonadati</taxon>
        <taxon>Pseudomonadota</taxon>
        <taxon>Betaproteobacteria</taxon>
        <taxon>Burkholderiales</taxon>
        <taxon>Burkholderiaceae</taxon>
        <taxon>Robbsia</taxon>
    </lineage>
</organism>
<name>A0A0F5JXN5_9BURK</name>
<reference evidence="1 2" key="1">
    <citation type="submission" date="2015-03" db="EMBL/GenBank/DDBJ databases">
        <title>Draft Genome Sequence of Burkholderia andropogonis type strain ICMP2807, isolated from Sorghum bicolor.</title>
        <authorList>
            <person name="Lopes-Santos L."/>
            <person name="Castro D.B."/>
            <person name="Ottoboni L.M."/>
            <person name="Park D."/>
            <person name="Weirc B.S."/>
            <person name="Destefano S.A."/>
        </authorList>
    </citation>
    <scope>NUCLEOTIDE SEQUENCE [LARGE SCALE GENOMIC DNA]</scope>
    <source>
        <strain evidence="1 2">ICMP2807</strain>
    </source>
</reference>
<dbReference type="Pfam" id="PF11455">
    <property type="entry name" value="MazE-like"/>
    <property type="match status" value="1"/>
</dbReference>
<accession>A0A0F5JXN5</accession>